<dbReference type="PANTHER" id="PTHR11669:SF8">
    <property type="entry name" value="DNA POLYMERASE III SUBUNIT DELTA"/>
    <property type="match status" value="1"/>
</dbReference>
<sequence>MTLLGHEQAWRQWREALAGERMHHAWLLAGKRGLGKMHFAQAAARELCAEAGVSAGSQHPDIHVLTHLPKDDKEDRKREEGKPYETRRNITVDQIRGLQQRLTTRPTLGSRRAVIIDPADDLEKSASNALLKSLEEPPAGTYFLLVAHRPAKLLPTIRSRCRVLRFSPLDDEALGRWLEAEAPDCDAATRAAAVRASGGSPGLALDFVNRGLGPLDSLMSRIVREGDRGFELRGQLAEAMGTRPDRERTAAILDLARSVLASEMNRADRTAWASLVDAHAELVRLAGQAPTYNFDPGLLMMEIGTLLASAAPASERVDV</sequence>
<proteinExistence type="predicted"/>
<reference evidence="2 3" key="1">
    <citation type="submission" date="2024-02" db="EMBL/GenBank/DDBJ databases">
        <title>The whole genome sequence of five bacterial samples isolated from Abu Dhabi Sabkha-shore region.</title>
        <authorList>
            <person name="Sudalaimuthuasari N."/>
            <person name="Sarfraz B."/>
            <person name="Tuyisabe J.D."/>
            <person name="Mugisha Ntwali L.D.M."/>
            <person name="Ali A.I.A.A."/>
            <person name="Almansoori S.Z.A."/>
            <person name="Alajami H.S.A."/>
            <person name="Almeqbaali A.A.S."/>
            <person name="Kundu B."/>
            <person name="Saeed E.E."/>
            <person name="Sukumarinath V."/>
            <person name="Mishra A.K."/>
            <person name="Hazzouri K.M."/>
            <person name="Almaskari R."/>
            <person name="Sharma A.K."/>
            <person name="Amiri K.M.A."/>
        </authorList>
    </citation>
    <scope>NUCLEOTIDE SEQUENCE [LARGE SCALE GENOMIC DNA]</scope>
    <source>
        <strain evidence="3">kcgeb_sd</strain>
    </source>
</reference>
<dbReference type="InterPro" id="IPR027417">
    <property type="entry name" value="P-loop_NTPase"/>
</dbReference>
<keyword evidence="2" id="KW-0808">Transferase</keyword>
<evidence type="ECO:0000256" key="1">
    <source>
        <dbReference type="SAM" id="MobiDB-lite"/>
    </source>
</evidence>
<dbReference type="Proteomes" id="UP001335183">
    <property type="component" value="Chromosome"/>
</dbReference>
<name>A0ABZ2D8Q2_9SPHN</name>
<keyword evidence="3" id="KW-1185">Reference proteome</keyword>
<dbReference type="RefSeq" id="WP_338446095.1">
    <property type="nucleotide sequence ID" value="NZ_CP144918.1"/>
</dbReference>
<keyword evidence="2" id="KW-0548">Nucleotidyltransferase</keyword>
<dbReference type="EMBL" id="CP144918">
    <property type="protein sequence ID" value="WWA47204.1"/>
    <property type="molecule type" value="Genomic_DNA"/>
</dbReference>
<dbReference type="InterPro" id="IPR050238">
    <property type="entry name" value="DNA_Rep/Repair_Clamp_Loader"/>
</dbReference>
<dbReference type="Gene3D" id="3.40.50.300">
    <property type="entry name" value="P-loop containing nucleotide triphosphate hydrolases"/>
    <property type="match status" value="1"/>
</dbReference>
<protein>
    <submittedName>
        <fullName evidence="2">DNA polymerase III subunit delta</fullName>
        <ecNumber evidence="2">2.7.7.7</ecNumber>
    </submittedName>
</protein>
<feature type="compositionally biased region" description="Basic and acidic residues" evidence="1">
    <location>
        <begin position="60"/>
        <end position="84"/>
    </location>
</feature>
<dbReference type="PANTHER" id="PTHR11669">
    <property type="entry name" value="REPLICATION FACTOR C / DNA POLYMERASE III GAMMA-TAU SUBUNIT"/>
    <property type="match status" value="1"/>
</dbReference>
<dbReference type="GO" id="GO:0003887">
    <property type="term" value="F:DNA-directed DNA polymerase activity"/>
    <property type="evidence" value="ECO:0007669"/>
    <property type="project" value="UniProtKB-EC"/>
</dbReference>
<organism evidence="2 3">
    <name type="scientific">Pelagerythrobacter marensis</name>
    <dbReference type="NCBI Taxonomy" id="543877"/>
    <lineage>
        <taxon>Bacteria</taxon>
        <taxon>Pseudomonadati</taxon>
        <taxon>Pseudomonadota</taxon>
        <taxon>Alphaproteobacteria</taxon>
        <taxon>Sphingomonadales</taxon>
        <taxon>Erythrobacteraceae</taxon>
        <taxon>Pelagerythrobacter</taxon>
    </lineage>
</organism>
<accession>A0ABZ2D8Q2</accession>
<dbReference type="SUPFAM" id="SSF52540">
    <property type="entry name" value="P-loop containing nucleoside triphosphate hydrolases"/>
    <property type="match status" value="1"/>
</dbReference>
<evidence type="ECO:0000313" key="3">
    <source>
        <dbReference type="Proteomes" id="UP001335183"/>
    </source>
</evidence>
<evidence type="ECO:0000313" key="2">
    <source>
        <dbReference type="EMBL" id="WWA47204.1"/>
    </source>
</evidence>
<gene>
    <name evidence="2" type="ORF">V5F89_13200</name>
</gene>
<dbReference type="Pfam" id="PF13177">
    <property type="entry name" value="DNA_pol3_delta2"/>
    <property type="match status" value="1"/>
</dbReference>
<dbReference type="EC" id="2.7.7.7" evidence="2"/>
<feature type="region of interest" description="Disordered" evidence="1">
    <location>
        <begin position="59"/>
        <end position="84"/>
    </location>
</feature>